<accession>A0A8J7KZL0</accession>
<name>A0A8J7KZL0_9FIRM</name>
<evidence type="ECO:0000313" key="10">
    <source>
        <dbReference type="EMBL" id="MBH1940413.1"/>
    </source>
</evidence>
<dbReference type="EC" id="1.6.5.9" evidence="2"/>
<comment type="similarity">
    <text evidence="1">Belongs to the NADH dehydrogenase family.</text>
</comment>
<dbReference type="EMBL" id="JAEAGR010000004">
    <property type="protein sequence ID" value="MBH1940413.1"/>
    <property type="molecule type" value="Genomic_DNA"/>
</dbReference>
<keyword evidence="5" id="KW-0560">Oxidoreductase</keyword>
<keyword evidence="11" id="KW-1185">Reference proteome</keyword>
<evidence type="ECO:0000313" key="11">
    <source>
        <dbReference type="Proteomes" id="UP000623269"/>
    </source>
</evidence>
<dbReference type="PRINTS" id="PR00368">
    <property type="entry name" value="FADPNR"/>
</dbReference>
<dbReference type="Gene3D" id="3.50.50.100">
    <property type="match status" value="1"/>
</dbReference>
<sequence length="720" mass="78219">MGKKIVIVGAGYSGILTAKKLAKKFKKHSDISITIIDKNPFHTMLTELHEVAANRVDEDSIKISLKKVFAKRRVDVKLDTVTSIDLDSKTVVGANESYTYDYLVLSAGSKPTFYGVPGAEEFSWKLWSYEDAVNLREHIHNTFRVAACEPDAEERKRLLSFYVVGAGFTGVEMIGELAEYVPILCEKHGIDRSEVSLFDIDFLDRPIPNLPEKLSAKVTRRMEKMGIKLMLSSAVSAIGSDFIELKKNDKVTRYQAGTVIWAAGIQSADITQETGKNLELTRGGRVQVDSYLRSTKDESVYIAGDNMFYIPEGEERPVPQMVENCEQCADVIAHNIVSEVLGKGKMEVYKPSFHGVMVCIGGRYGVAHVGLPNHMFSLPSFLAMFAKHFINIIYFIQVLGWNKVFSYAKHEFFTIRNNRSFVGGHFSNKTPSFLLVAIRVWLGAVWLFEGVIKVFEGWLKDPKLTGFFGGANAWYDKILGVASTSGTTDAASAATGAAEAVSAASGAVEAAAPAADAVAAATDAVAAATGAVEAAAPAADAVAAATAAAADAVSAATDVVTGGAGDVIDKIGEVLINFNFLGLFKVIFVTGKEVAHSTLMDYAFKLDIPVMNWFIKNAILPYDGIQISMQIFIVFAEILIGLALIGGLFTTPAAALSLVLQFMFVATTGLYLGTFWMIFAGIAVLIGAGRTLGLDYYAMPKLKKAWKKLPFVRKLYIYND</sequence>
<dbReference type="Proteomes" id="UP000623269">
    <property type="component" value="Unassembled WGS sequence"/>
</dbReference>
<evidence type="ECO:0000256" key="3">
    <source>
        <dbReference type="ARBA" id="ARBA00022630"/>
    </source>
</evidence>
<dbReference type="PANTHER" id="PTHR43706:SF47">
    <property type="entry name" value="EXTERNAL NADH-UBIQUINONE OXIDOREDUCTASE 1, MITOCHONDRIAL-RELATED"/>
    <property type="match status" value="1"/>
</dbReference>
<evidence type="ECO:0000256" key="4">
    <source>
        <dbReference type="ARBA" id="ARBA00022827"/>
    </source>
</evidence>
<keyword evidence="8" id="KW-0812">Transmembrane</keyword>
<feature type="domain" description="FAD/NAD(P)-binding" evidence="9">
    <location>
        <begin position="4"/>
        <end position="316"/>
    </location>
</feature>
<comment type="caution">
    <text evidence="10">The sequence shown here is derived from an EMBL/GenBank/DDBJ whole genome shotgun (WGS) entry which is preliminary data.</text>
</comment>
<dbReference type="AlphaFoldDB" id="A0A8J7KZL0"/>
<evidence type="ECO:0000256" key="2">
    <source>
        <dbReference type="ARBA" id="ARBA00012637"/>
    </source>
</evidence>
<dbReference type="PANTHER" id="PTHR43706">
    <property type="entry name" value="NADH DEHYDROGENASE"/>
    <property type="match status" value="1"/>
</dbReference>
<keyword evidence="8" id="KW-1133">Transmembrane helix</keyword>
<evidence type="ECO:0000256" key="7">
    <source>
        <dbReference type="ARBA" id="ARBA00047599"/>
    </source>
</evidence>
<dbReference type="InterPro" id="IPR023753">
    <property type="entry name" value="FAD/NAD-binding_dom"/>
</dbReference>
<dbReference type="RefSeq" id="WP_197660635.1">
    <property type="nucleotide sequence ID" value="NZ_JAEAGR010000004.1"/>
</dbReference>
<organism evidence="10 11">
    <name type="scientific">Mobilitalea sibirica</name>
    <dbReference type="NCBI Taxonomy" id="1462919"/>
    <lineage>
        <taxon>Bacteria</taxon>
        <taxon>Bacillati</taxon>
        <taxon>Bacillota</taxon>
        <taxon>Clostridia</taxon>
        <taxon>Lachnospirales</taxon>
        <taxon>Lachnospiraceae</taxon>
        <taxon>Mobilitalea</taxon>
    </lineage>
</organism>
<protein>
    <recommendedName>
        <fullName evidence="2">NADH:ubiquinone reductase (non-electrogenic)</fullName>
        <ecNumber evidence="2">1.6.5.9</ecNumber>
    </recommendedName>
</protein>
<keyword evidence="3" id="KW-0285">Flavoprotein</keyword>
<dbReference type="Pfam" id="PF07992">
    <property type="entry name" value="Pyr_redox_2"/>
    <property type="match status" value="1"/>
</dbReference>
<dbReference type="InterPro" id="IPR045024">
    <property type="entry name" value="NDH-2"/>
</dbReference>
<evidence type="ECO:0000256" key="8">
    <source>
        <dbReference type="SAM" id="Phobius"/>
    </source>
</evidence>
<evidence type="ECO:0000256" key="1">
    <source>
        <dbReference type="ARBA" id="ARBA00005272"/>
    </source>
</evidence>
<evidence type="ECO:0000259" key="9">
    <source>
        <dbReference type="Pfam" id="PF07992"/>
    </source>
</evidence>
<evidence type="ECO:0000256" key="5">
    <source>
        <dbReference type="ARBA" id="ARBA00023002"/>
    </source>
</evidence>
<reference evidence="10" key="1">
    <citation type="submission" date="2020-12" db="EMBL/GenBank/DDBJ databases">
        <title>M. sibirica DSM 26468T genome.</title>
        <authorList>
            <person name="Thieme N."/>
            <person name="Rettenmaier R."/>
            <person name="Zverlov V."/>
            <person name="Liebl W."/>
        </authorList>
    </citation>
    <scope>NUCLEOTIDE SEQUENCE</scope>
    <source>
        <strain evidence="10">DSM 26468</strain>
    </source>
</reference>
<proteinExistence type="inferred from homology"/>
<keyword evidence="4" id="KW-0274">FAD</keyword>
<keyword evidence="6" id="KW-0520">NAD</keyword>
<dbReference type="InterPro" id="IPR036188">
    <property type="entry name" value="FAD/NAD-bd_sf"/>
</dbReference>
<feature type="transmembrane region" description="Helical" evidence="8">
    <location>
        <begin position="678"/>
        <end position="698"/>
    </location>
</feature>
<gene>
    <name evidence="10" type="ORF">I5677_05815</name>
</gene>
<evidence type="ECO:0000256" key="6">
    <source>
        <dbReference type="ARBA" id="ARBA00023027"/>
    </source>
</evidence>
<keyword evidence="8" id="KW-0472">Membrane</keyword>
<dbReference type="SUPFAM" id="SSF51905">
    <property type="entry name" value="FAD/NAD(P)-binding domain"/>
    <property type="match status" value="2"/>
</dbReference>
<comment type="catalytic activity">
    <reaction evidence="7">
        <text>a quinone + NADH + H(+) = a quinol + NAD(+)</text>
        <dbReference type="Rhea" id="RHEA:46160"/>
        <dbReference type="ChEBI" id="CHEBI:15378"/>
        <dbReference type="ChEBI" id="CHEBI:24646"/>
        <dbReference type="ChEBI" id="CHEBI:57540"/>
        <dbReference type="ChEBI" id="CHEBI:57945"/>
        <dbReference type="ChEBI" id="CHEBI:132124"/>
        <dbReference type="EC" id="1.6.5.9"/>
    </reaction>
</comment>
<dbReference type="GO" id="GO:0050136">
    <property type="term" value="F:NADH dehydrogenase (quinone) (non-electrogenic) activity"/>
    <property type="evidence" value="ECO:0007669"/>
    <property type="project" value="UniProtKB-EC"/>
</dbReference>